<sequence length="101" mass="11420">MLHERRDLPGRAVFSVPFVMPGLKRFGRGSTTNDFLIRRMILRLWRRINPGSSLDHRSVNANGLTPLKRATNVPQNSPTTKRSRAINASSFTNVHIVLKSL</sequence>
<protein>
    <submittedName>
        <fullName evidence="2">(northern house mosquito) hypothetical protein</fullName>
    </submittedName>
</protein>
<dbReference type="AlphaFoldDB" id="A0A8D8DZB2"/>
<evidence type="ECO:0000256" key="1">
    <source>
        <dbReference type="SAM" id="MobiDB-lite"/>
    </source>
</evidence>
<proteinExistence type="predicted"/>
<evidence type="ECO:0000313" key="2">
    <source>
        <dbReference type="EMBL" id="CAG6521750.1"/>
    </source>
</evidence>
<accession>A0A8D8DZB2</accession>
<organism evidence="2">
    <name type="scientific">Culex pipiens</name>
    <name type="common">House mosquito</name>
    <dbReference type="NCBI Taxonomy" id="7175"/>
    <lineage>
        <taxon>Eukaryota</taxon>
        <taxon>Metazoa</taxon>
        <taxon>Ecdysozoa</taxon>
        <taxon>Arthropoda</taxon>
        <taxon>Hexapoda</taxon>
        <taxon>Insecta</taxon>
        <taxon>Pterygota</taxon>
        <taxon>Neoptera</taxon>
        <taxon>Endopterygota</taxon>
        <taxon>Diptera</taxon>
        <taxon>Nematocera</taxon>
        <taxon>Culicoidea</taxon>
        <taxon>Culicidae</taxon>
        <taxon>Culicinae</taxon>
        <taxon>Culicini</taxon>
        <taxon>Culex</taxon>
        <taxon>Culex</taxon>
    </lineage>
</organism>
<name>A0A8D8DZB2_CULPI</name>
<dbReference type="EMBL" id="HBUE01183608">
    <property type="protein sequence ID" value="CAG6521750.1"/>
    <property type="molecule type" value="Transcribed_RNA"/>
</dbReference>
<reference evidence="2" key="1">
    <citation type="submission" date="2021-05" db="EMBL/GenBank/DDBJ databases">
        <authorList>
            <person name="Alioto T."/>
            <person name="Alioto T."/>
            <person name="Gomez Garrido J."/>
        </authorList>
    </citation>
    <scope>NUCLEOTIDE SEQUENCE</scope>
</reference>
<dbReference type="EMBL" id="HBUE01289272">
    <property type="protein sequence ID" value="CAG6573348.1"/>
    <property type="molecule type" value="Transcribed_RNA"/>
</dbReference>
<feature type="region of interest" description="Disordered" evidence="1">
    <location>
        <begin position="65"/>
        <end position="85"/>
    </location>
</feature>
<feature type="compositionally biased region" description="Polar residues" evidence="1">
    <location>
        <begin position="72"/>
        <end position="85"/>
    </location>
</feature>